<proteinExistence type="predicted"/>
<dbReference type="AlphaFoldDB" id="A0A2S2C2Q8"/>
<name>A0A2S2C2Q8_9NOCA</name>
<evidence type="ECO:0000313" key="2">
    <source>
        <dbReference type="Proteomes" id="UP000245711"/>
    </source>
</evidence>
<keyword evidence="2" id="KW-1185">Reference proteome</keyword>
<gene>
    <name evidence="1" type="ORF">CBI38_30035</name>
</gene>
<evidence type="ECO:0000313" key="1">
    <source>
        <dbReference type="EMBL" id="AWK75165.1"/>
    </source>
</evidence>
<dbReference type="EMBL" id="CP021354">
    <property type="protein sequence ID" value="AWK75165.1"/>
    <property type="molecule type" value="Genomic_DNA"/>
</dbReference>
<dbReference type="KEGG" id="roz:CBI38_30035"/>
<accession>A0A2S2C2Q8</accession>
<reference evidence="1 2" key="1">
    <citation type="submission" date="2017-05" db="EMBL/GenBank/DDBJ databases">
        <title>Isolation of Rhodococcus sp. S2-17 biodegrading of BP-3.</title>
        <authorList>
            <person name="Lee Y."/>
            <person name="Kim K.H."/>
            <person name="Chun B.H."/>
            <person name="Jung H.S."/>
            <person name="Jeon C.O."/>
        </authorList>
    </citation>
    <scope>NUCLEOTIDE SEQUENCE [LARGE SCALE GENOMIC DNA]</scope>
    <source>
        <strain evidence="1 2">S2-17</strain>
    </source>
</reference>
<sequence length="137" mass="15299">MRDRQVPVGMLHERLPVEPGEVRVQHLHLEALIVHELHALVDVVGRRMGFVEAGGAAPVVQLGVEVLPVPVRPRPRALERLITEEPQVRLGLLIELDVQHVRAPRLRQAFGPQIRRLDEMGISVDNPVLTHGTTILC</sequence>
<dbReference type="Proteomes" id="UP000245711">
    <property type="component" value="Chromosome"/>
</dbReference>
<protein>
    <submittedName>
        <fullName evidence="1">Uncharacterized protein</fullName>
    </submittedName>
</protein>
<organism evidence="1 2">
    <name type="scientific">Rhodococcus oxybenzonivorans</name>
    <dbReference type="NCBI Taxonomy" id="1990687"/>
    <lineage>
        <taxon>Bacteria</taxon>
        <taxon>Bacillati</taxon>
        <taxon>Actinomycetota</taxon>
        <taxon>Actinomycetes</taxon>
        <taxon>Mycobacteriales</taxon>
        <taxon>Nocardiaceae</taxon>
        <taxon>Rhodococcus</taxon>
    </lineage>
</organism>